<name>A0A433Y6A9_9BACL</name>
<dbReference type="InterPro" id="IPR016181">
    <property type="entry name" value="Acyl_CoA_acyltransferase"/>
</dbReference>
<protein>
    <submittedName>
        <fullName evidence="2">GNAT family N-acetyltransferase</fullName>
    </submittedName>
</protein>
<dbReference type="SUPFAM" id="SSF55729">
    <property type="entry name" value="Acyl-CoA N-acyltransferases (Nat)"/>
    <property type="match status" value="1"/>
</dbReference>
<dbReference type="Proteomes" id="UP000279446">
    <property type="component" value="Unassembled WGS sequence"/>
</dbReference>
<dbReference type="OrthoDB" id="9789603at2"/>
<dbReference type="AlphaFoldDB" id="A0A433Y6A9"/>
<evidence type="ECO:0000313" key="3">
    <source>
        <dbReference type="Proteomes" id="UP000279446"/>
    </source>
</evidence>
<keyword evidence="2" id="KW-0808">Transferase</keyword>
<dbReference type="RefSeq" id="WP_127193391.1">
    <property type="nucleotide sequence ID" value="NZ_RZNY01000015.1"/>
</dbReference>
<keyword evidence="3" id="KW-1185">Reference proteome</keyword>
<dbReference type="PANTHER" id="PTHR13355">
    <property type="entry name" value="GLUCOSAMINE 6-PHOSPHATE N-ACETYLTRANSFERASE"/>
    <property type="match status" value="1"/>
</dbReference>
<proteinExistence type="predicted"/>
<dbReference type="GO" id="GO:0004343">
    <property type="term" value="F:glucosamine 6-phosphate N-acetyltransferase activity"/>
    <property type="evidence" value="ECO:0007669"/>
    <property type="project" value="TreeGrafter"/>
</dbReference>
<gene>
    <name evidence="2" type="ORF">EJP82_17675</name>
</gene>
<accession>A0A433Y6A9</accession>
<dbReference type="EMBL" id="RZNY01000015">
    <property type="protein sequence ID" value="RUT44446.1"/>
    <property type="molecule type" value="Genomic_DNA"/>
</dbReference>
<dbReference type="PROSITE" id="PS51186">
    <property type="entry name" value="GNAT"/>
    <property type="match status" value="1"/>
</dbReference>
<sequence>MITIQQIKTEDLEDLCELFDELISEKTNYTKLVEVFQTIENNDNYIILGAFNEDGLVGTLMGIICHDFVGECKPFMVIENVIVSNRARRQGIGKKLMLEIERIAKERDCYYIILVSGEQRKEAHVFYEKLGFKDEKVEGYRKHL</sequence>
<dbReference type="Gene3D" id="3.40.630.30">
    <property type="match status" value="1"/>
</dbReference>
<reference evidence="2 3" key="1">
    <citation type="submission" date="2018-12" db="EMBL/GenBank/DDBJ databases">
        <authorList>
            <person name="Sun L."/>
            <person name="Chen Z."/>
        </authorList>
    </citation>
    <scope>NUCLEOTIDE SEQUENCE [LARGE SCALE GENOMIC DNA]</scope>
    <source>
        <strain evidence="2 3">DSM 15890</strain>
    </source>
</reference>
<comment type="caution">
    <text evidence="2">The sequence shown here is derived from an EMBL/GenBank/DDBJ whole genome shotgun (WGS) entry which is preliminary data.</text>
</comment>
<evidence type="ECO:0000259" key="1">
    <source>
        <dbReference type="PROSITE" id="PS51186"/>
    </source>
</evidence>
<dbReference type="PANTHER" id="PTHR13355:SF11">
    <property type="entry name" value="GLUCOSAMINE 6-PHOSPHATE N-ACETYLTRANSFERASE"/>
    <property type="match status" value="1"/>
</dbReference>
<dbReference type="InterPro" id="IPR039143">
    <property type="entry name" value="GNPNAT1-like"/>
</dbReference>
<organism evidence="2 3">
    <name type="scientific">Paenibacillus anaericanus</name>
    <dbReference type="NCBI Taxonomy" id="170367"/>
    <lineage>
        <taxon>Bacteria</taxon>
        <taxon>Bacillati</taxon>
        <taxon>Bacillota</taxon>
        <taxon>Bacilli</taxon>
        <taxon>Bacillales</taxon>
        <taxon>Paenibacillaceae</taxon>
        <taxon>Paenibacillus</taxon>
    </lineage>
</organism>
<dbReference type="Pfam" id="PF00583">
    <property type="entry name" value="Acetyltransf_1"/>
    <property type="match status" value="1"/>
</dbReference>
<evidence type="ECO:0000313" key="2">
    <source>
        <dbReference type="EMBL" id="RUT44446.1"/>
    </source>
</evidence>
<feature type="domain" description="N-acetyltransferase" evidence="1">
    <location>
        <begin position="2"/>
        <end position="144"/>
    </location>
</feature>
<dbReference type="InterPro" id="IPR000182">
    <property type="entry name" value="GNAT_dom"/>
</dbReference>
<dbReference type="CDD" id="cd04301">
    <property type="entry name" value="NAT_SF"/>
    <property type="match status" value="1"/>
</dbReference>